<dbReference type="Proteomes" id="UP000179014">
    <property type="component" value="Unassembled WGS sequence"/>
</dbReference>
<evidence type="ECO:0000313" key="1">
    <source>
        <dbReference type="EMBL" id="OGG41154.1"/>
    </source>
</evidence>
<organism evidence="1 2">
    <name type="scientific">Candidatus Kaiserbacteria bacterium GWA2_50_9</name>
    <dbReference type="NCBI Taxonomy" id="1798474"/>
    <lineage>
        <taxon>Bacteria</taxon>
        <taxon>Candidatus Kaiseribacteriota</taxon>
    </lineage>
</organism>
<proteinExistence type="predicted"/>
<name>A0A1F6BW33_9BACT</name>
<reference evidence="1 2" key="1">
    <citation type="journal article" date="2016" name="Nat. Commun.">
        <title>Thousands of microbial genomes shed light on interconnected biogeochemical processes in an aquifer system.</title>
        <authorList>
            <person name="Anantharaman K."/>
            <person name="Brown C.T."/>
            <person name="Hug L.A."/>
            <person name="Sharon I."/>
            <person name="Castelle C.J."/>
            <person name="Probst A.J."/>
            <person name="Thomas B.C."/>
            <person name="Singh A."/>
            <person name="Wilkins M.J."/>
            <person name="Karaoz U."/>
            <person name="Brodie E.L."/>
            <person name="Williams K.H."/>
            <person name="Hubbard S.S."/>
            <person name="Banfield J.F."/>
        </authorList>
    </citation>
    <scope>NUCLEOTIDE SEQUENCE [LARGE SCALE GENOMIC DNA]</scope>
</reference>
<accession>A0A1F6BW33</accession>
<dbReference type="STRING" id="1798474.A2118_03730"/>
<gene>
    <name evidence="1" type="ORF">A2118_03730</name>
</gene>
<evidence type="ECO:0000313" key="2">
    <source>
        <dbReference type="Proteomes" id="UP000179014"/>
    </source>
</evidence>
<dbReference type="EMBL" id="MFKN01000010">
    <property type="protein sequence ID" value="OGG41154.1"/>
    <property type="molecule type" value="Genomic_DNA"/>
</dbReference>
<comment type="caution">
    <text evidence="1">The sequence shown here is derived from an EMBL/GenBank/DDBJ whole genome shotgun (WGS) entry which is preliminary data.</text>
</comment>
<dbReference type="AlphaFoldDB" id="A0A1F6BW33"/>
<protein>
    <submittedName>
        <fullName evidence="1">Uncharacterized protein</fullName>
    </submittedName>
</protein>
<sequence>MKGASHQRENGGYIIGRQAFAKISAVEGIHLTQELSKDFQSFEQHRLSPEDRRQAIVNKYVR</sequence>